<dbReference type="SUPFAM" id="SSF55811">
    <property type="entry name" value="Nudix"/>
    <property type="match status" value="1"/>
</dbReference>
<dbReference type="PROSITE" id="PS00893">
    <property type="entry name" value="NUDIX_BOX"/>
    <property type="match status" value="1"/>
</dbReference>
<dbReference type="OrthoDB" id="9804442at2"/>
<dbReference type="InterPro" id="IPR015797">
    <property type="entry name" value="NUDIX_hydrolase-like_dom_sf"/>
</dbReference>
<reference evidence="6 7" key="1">
    <citation type="submission" date="2019-12" db="EMBL/GenBank/DDBJ databases">
        <title>Nocardia macrotermitis sp. nov. and Nocardia aurantia sp. nov., isolated from the gut of the fungus growing-termite Macrotermes natalensis.</title>
        <authorList>
            <person name="Christine B."/>
            <person name="Rene B."/>
        </authorList>
    </citation>
    <scope>NUCLEOTIDE SEQUENCE [LARGE SCALE GENOMIC DNA]</scope>
    <source>
        <strain evidence="6 7">DSM 102126</strain>
    </source>
</reference>
<organism evidence="6 7">
    <name type="scientific">Actinomadura rayongensis</name>
    <dbReference type="NCBI Taxonomy" id="1429076"/>
    <lineage>
        <taxon>Bacteria</taxon>
        <taxon>Bacillati</taxon>
        <taxon>Actinomycetota</taxon>
        <taxon>Actinomycetes</taxon>
        <taxon>Streptosporangiales</taxon>
        <taxon>Thermomonosporaceae</taxon>
        <taxon>Actinomadura</taxon>
    </lineage>
</organism>
<dbReference type="PANTHER" id="PTHR43046:SF14">
    <property type="entry name" value="MUTT_NUDIX FAMILY PROTEIN"/>
    <property type="match status" value="1"/>
</dbReference>
<name>A0A6I4W7W4_9ACTN</name>
<protein>
    <submittedName>
        <fullName evidence="6">NUDIX domain-containing protein</fullName>
    </submittedName>
</protein>
<proteinExistence type="inferred from homology"/>
<dbReference type="Pfam" id="PF00293">
    <property type="entry name" value="NUDIX"/>
    <property type="match status" value="1"/>
</dbReference>
<dbReference type="InterPro" id="IPR020084">
    <property type="entry name" value="NUDIX_hydrolase_CS"/>
</dbReference>
<sequence length="179" mass="19058">MSSATRMTSAILVSAIVRRDDDVLMVHERHPGRDPQWVLPGGMAEAGELVHDALVREVREETGLIVAGPAELAFVAQYTIGGEPGWNGEWTVFAFTTGPPTGVLGAADPDGIVLEAAWVPADEAVARLSAHRFRPRRDPIVAYLRGEAPPGTVWLWPSGPSRPAVRVPAQPALSGGVTE</sequence>
<dbReference type="GO" id="GO:0016787">
    <property type="term" value="F:hydrolase activity"/>
    <property type="evidence" value="ECO:0007669"/>
    <property type="project" value="UniProtKB-KW"/>
</dbReference>
<comment type="cofactor">
    <cofactor evidence="1">
        <name>Mg(2+)</name>
        <dbReference type="ChEBI" id="CHEBI:18420"/>
    </cofactor>
</comment>
<evidence type="ECO:0000256" key="2">
    <source>
        <dbReference type="ARBA" id="ARBA00005582"/>
    </source>
</evidence>
<accession>A0A6I4W7W4</accession>
<dbReference type="AlphaFoldDB" id="A0A6I4W7W4"/>
<comment type="similarity">
    <text evidence="2 4">Belongs to the Nudix hydrolase family.</text>
</comment>
<evidence type="ECO:0000313" key="7">
    <source>
        <dbReference type="Proteomes" id="UP000431901"/>
    </source>
</evidence>
<dbReference type="PRINTS" id="PR00502">
    <property type="entry name" value="NUDIXFAMILY"/>
</dbReference>
<evidence type="ECO:0000256" key="4">
    <source>
        <dbReference type="RuleBase" id="RU003476"/>
    </source>
</evidence>
<evidence type="ECO:0000256" key="1">
    <source>
        <dbReference type="ARBA" id="ARBA00001946"/>
    </source>
</evidence>
<gene>
    <name evidence="6" type="ORF">GQ466_15150</name>
</gene>
<dbReference type="PROSITE" id="PS51462">
    <property type="entry name" value="NUDIX"/>
    <property type="match status" value="1"/>
</dbReference>
<dbReference type="RefSeq" id="WP_161103474.1">
    <property type="nucleotide sequence ID" value="NZ_JBHLYI010000010.1"/>
</dbReference>
<dbReference type="InterPro" id="IPR000086">
    <property type="entry name" value="NUDIX_hydrolase_dom"/>
</dbReference>
<keyword evidence="7" id="KW-1185">Reference proteome</keyword>
<comment type="caution">
    <text evidence="6">The sequence shown here is derived from an EMBL/GenBank/DDBJ whole genome shotgun (WGS) entry which is preliminary data.</text>
</comment>
<evidence type="ECO:0000256" key="3">
    <source>
        <dbReference type="ARBA" id="ARBA00022801"/>
    </source>
</evidence>
<feature type="domain" description="Nudix hydrolase" evidence="5">
    <location>
        <begin position="8"/>
        <end position="141"/>
    </location>
</feature>
<dbReference type="Proteomes" id="UP000431901">
    <property type="component" value="Unassembled WGS sequence"/>
</dbReference>
<evidence type="ECO:0000313" key="6">
    <source>
        <dbReference type="EMBL" id="MXQ65373.1"/>
    </source>
</evidence>
<dbReference type="InterPro" id="IPR020476">
    <property type="entry name" value="Nudix_hydrolase"/>
</dbReference>
<evidence type="ECO:0000259" key="5">
    <source>
        <dbReference type="PROSITE" id="PS51462"/>
    </source>
</evidence>
<dbReference type="CDD" id="cd02883">
    <property type="entry name" value="NUDIX_Hydrolase"/>
    <property type="match status" value="1"/>
</dbReference>
<keyword evidence="3 4" id="KW-0378">Hydrolase</keyword>
<dbReference type="Gene3D" id="3.90.79.10">
    <property type="entry name" value="Nucleoside Triphosphate Pyrophosphohydrolase"/>
    <property type="match status" value="1"/>
</dbReference>
<dbReference type="EMBL" id="WUTW01000002">
    <property type="protein sequence ID" value="MXQ65373.1"/>
    <property type="molecule type" value="Genomic_DNA"/>
</dbReference>
<dbReference type="PANTHER" id="PTHR43046">
    <property type="entry name" value="GDP-MANNOSE MANNOSYL HYDROLASE"/>
    <property type="match status" value="1"/>
</dbReference>